<dbReference type="RefSeq" id="WP_011585991.1">
    <property type="nucleotide sequence ID" value="NC_008255.1"/>
</dbReference>
<feature type="coiled-coil region" evidence="2">
    <location>
        <begin position="83"/>
        <end position="177"/>
    </location>
</feature>
<name>A0A6N4STW8_CYTH3</name>
<dbReference type="PANTHER" id="PTHR30329:SF21">
    <property type="entry name" value="LIPOPROTEIN YIAD-RELATED"/>
    <property type="match status" value="1"/>
</dbReference>
<dbReference type="EMBL" id="CP000383">
    <property type="protein sequence ID" value="ABG59881.1"/>
    <property type="molecule type" value="Genomic_DNA"/>
</dbReference>
<dbReference type="SUPFAM" id="SSF103088">
    <property type="entry name" value="OmpA-like"/>
    <property type="match status" value="1"/>
</dbReference>
<dbReference type="InterPro" id="IPR050330">
    <property type="entry name" value="Bact_OuterMem_StrucFunc"/>
</dbReference>
<dbReference type="PANTHER" id="PTHR30329">
    <property type="entry name" value="STATOR ELEMENT OF FLAGELLAR MOTOR COMPLEX"/>
    <property type="match status" value="1"/>
</dbReference>
<keyword evidence="5" id="KW-1185">Reference proteome</keyword>
<dbReference type="AlphaFoldDB" id="A0A6N4STW8"/>
<dbReference type="KEGG" id="chu:CHU_2629"/>
<keyword evidence="1" id="KW-0472">Membrane</keyword>
<dbReference type="OrthoDB" id="9815217at2"/>
<dbReference type="PROSITE" id="PS51123">
    <property type="entry name" value="OMPA_2"/>
    <property type="match status" value="1"/>
</dbReference>
<dbReference type="CDD" id="cd07185">
    <property type="entry name" value="OmpA_C-like"/>
    <property type="match status" value="1"/>
</dbReference>
<evidence type="ECO:0000256" key="2">
    <source>
        <dbReference type="SAM" id="Coils"/>
    </source>
</evidence>
<keyword evidence="2" id="KW-0175">Coiled coil</keyword>
<dbReference type="GO" id="GO:0016020">
    <property type="term" value="C:membrane"/>
    <property type="evidence" value="ECO:0007669"/>
    <property type="project" value="UniProtKB-UniRule"/>
</dbReference>
<evidence type="ECO:0000313" key="4">
    <source>
        <dbReference type="EMBL" id="ABG59881.1"/>
    </source>
</evidence>
<dbReference type="Pfam" id="PF00691">
    <property type="entry name" value="OmpA"/>
    <property type="match status" value="1"/>
</dbReference>
<evidence type="ECO:0000256" key="1">
    <source>
        <dbReference type="PROSITE-ProRule" id="PRU00473"/>
    </source>
</evidence>
<sequence length="323" mass="35993">MQMKKTGLLRIAIGVFMVAAVLSMHSCIVSKKKYEALNKRTSALEADKAACEENFKNLVLEHTALKKRYDSLLAISNQLLQDTTDLNAALRKTQANYEALNNTYERLLSTHNKIINYNASELEKLNKSLAKRELEVGKLQADLSERERRVNELEKIIADKERAVNELRNKVTSALLNYKDKDLTIQVKDGKVYVSLAEQLLFKSGSTDVDPKGVEALKKLAAVLKEQQDITIMVEGHTDDVPVSKGTNGIKDNWDLSVLRATSITRILTGAGVDPIHVVPAGHGEFIPVATAKTAEARSQNRRTEIILTPNLNELYKLLETTK</sequence>
<evidence type="ECO:0000259" key="3">
    <source>
        <dbReference type="PROSITE" id="PS51123"/>
    </source>
</evidence>
<feature type="domain" description="OmpA-like" evidence="3">
    <location>
        <begin position="189"/>
        <end position="312"/>
    </location>
</feature>
<dbReference type="Gene3D" id="3.30.1330.60">
    <property type="entry name" value="OmpA-like domain"/>
    <property type="match status" value="1"/>
</dbReference>
<proteinExistence type="predicted"/>
<reference evidence="4 5" key="1">
    <citation type="journal article" date="2007" name="Appl. Environ. Microbiol.">
        <title>Genome sequence of the cellulolytic gliding bacterium Cytophaga hutchinsonii.</title>
        <authorList>
            <person name="Xie G."/>
            <person name="Bruce D.C."/>
            <person name="Challacombe J.F."/>
            <person name="Chertkov O."/>
            <person name="Detter J.C."/>
            <person name="Gilna P."/>
            <person name="Han C.S."/>
            <person name="Lucas S."/>
            <person name="Misra M."/>
            <person name="Myers G.L."/>
            <person name="Richardson P."/>
            <person name="Tapia R."/>
            <person name="Thayer N."/>
            <person name="Thompson L.S."/>
            <person name="Brettin T.S."/>
            <person name="Henrissat B."/>
            <person name="Wilson D.B."/>
            <person name="McBride M.J."/>
        </authorList>
    </citation>
    <scope>NUCLEOTIDE SEQUENCE [LARGE SCALE GENOMIC DNA]</scope>
    <source>
        <strain evidence="5">ATCC 33406 / DSM 1761 / CIP 103989 / NBRC 15051 / NCIMB 9469 / D465</strain>
    </source>
</reference>
<gene>
    <name evidence="4" type="primary">ompA</name>
    <name evidence="4" type="ordered locus">CHU_2629</name>
</gene>
<accession>A0A6N4STW8</accession>
<dbReference type="InterPro" id="IPR036737">
    <property type="entry name" value="OmpA-like_sf"/>
</dbReference>
<dbReference type="InterPro" id="IPR006665">
    <property type="entry name" value="OmpA-like"/>
</dbReference>
<evidence type="ECO:0000313" key="5">
    <source>
        <dbReference type="Proteomes" id="UP000001822"/>
    </source>
</evidence>
<organism evidence="4 5">
    <name type="scientific">Cytophaga hutchinsonii (strain ATCC 33406 / DSM 1761 / CIP 103989 / NBRC 15051 / NCIMB 9469 / D465)</name>
    <dbReference type="NCBI Taxonomy" id="269798"/>
    <lineage>
        <taxon>Bacteria</taxon>
        <taxon>Pseudomonadati</taxon>
        <taxon>Bacteroidota</taxon>
        <taxon>Cytophagia</taxon>
        <taxon>Cytophagales</taxon>
        <taxon>Cytophagaceae</taxon>
        <taxon>Cytophaga</taxon>
    </lineage>
</organism>
<dbReference type="Proteomes" id="UP000001822">
    <property type="component" value="Chromosome"/>
</dbReference>
<protein>
    <submittedName>
        <fullName evidence="4">Outer membrane protein, OmpA family</fullName>
    </submittedName>
</protein>